<evidence type="ECO:0000313" key="2">
    <source>
        <dbReference type="Proteomes" id="UP001482620"/>
    </source>
</evidence>
<name>A0ABV0TBT3_9TELE</name>
<organism evidence="1 2">
    <name type="scientific">Ilyodon furcidens</name>
    <name type="common">goldbreast splitfin</name>
    <dbReference type="NCBI Taxonomy" id="33524"/>
    <lineage>
        <taxon>Eukaryota</taxon>
        <taxon>Metazoa</taxon>
        <taxon>Chordata</taxon>
        <taxon>Craniata</taxon>
        <taxon>Vertebrata</taxon>
        <taxon>Euteleostomi</taxon>
        <taxon>Actinopterygii</taxon>
        <taxon>Neopterygii</taxon>
        <taxon>Teleostei</taxon>
        <taxon>Neoteleostei</taxon>
        <taxon>Acanthomorphata</taxon>
        <taxon>Ovalentaria</taxon>
        <taxon>Atherinomorphae</taxon>
        <taxon>Cyprinodontiformes</taxon>
        <taxon>Goodeidae</taxon>
        <taxon>Ilyodon</taxon>
    </lineage>
</organism>
<comment type="caution">
    <text evidence="1">The sequence shown here is derived from an EMBL/GenBank/DDBJ whole genome shotgun (WGS) entry which is preliminary data.</text>
</comment>
<reference evidence="1 2" key="1">
    <citation type="submission" date="2021-06" db="EMBL/GenBank/DDBJ databases">
        <authorList>
            <person name="Palmer J.M."/>
        </authorList>
    </citation>
    <scope>NUCLEOTIDE SEQUENCE [LARGE SCALE GENOMIC DNA]</scope>
    <source>
        <strain evidence="2">if_2019</strain>
        <tissue evidence="1">Muscle</tissue>
    </source>
</reference>
<keyword evidence="2" id="KW-1185">Reference proteome</keyword>
<dbReference type="Proteomes" id="UP001482620">
    <property type="component" value="Unassembled WGS sequence"/>
</dbReference>
<protein>
    <submittedName>
        <fullName evidence="1">Uncharacterized protein</fullName>
    </submittedName>
</protein>
<proteinExistence type="predicted"/>
<evidence type="ECO:0000313" key="1">
    <source>
        <dbReference type="EMBL" id="MEQ2230365.1"/>
    </source>
</evidence>
<dbReference type="EMBL" id="JAHRIQ010027081">
    <property type="protein sequence ID" value="MEQ2230365.1"/>
    <property type="molecule type" value="Genomic_DNA"/>
</dbReference>
<accession>A0ABV0TBT3</accession>
<gene>
    <name evidence="1" type="ORF">ILYODFUR_028533</name>
</gene>
<sequence length="116" mass="13482">MSQHSATNESVEDLSVLLNTTCTDILDTIAPVKAEGAKRMFVPWLNEHTRTIRGECRRAEKRWKNSRLYVSLLSLRLSSCQILCPQTARSHRFCVMFLIILLIRIKRWSHANRKDV</sequence>